<keyword evidence="1" id="KW-0472">Membrane</keyword>
<accession>A0A7V5CS53</accession>
<feature type="transmembrane region" description="Helical" evidence="1">
    <location>
        <begin position="95"/>
        <end position="120"/>
    </location>
</feature>
<feature type="transmembrane region" description="Helical" evidence="1">
    <location>
        <begin position="187"/>
        <end position="209"/>
    </location>
</feature>
<proteinExistence type="predicted"/>
<comment type="caution">
    <text evidence="2">The sequence shown here is derived from an EMBL/GenBank/DDBJ whole genome shotgun (WGS) entry which is preliminary data.</text>
</comment>
<evidence type="ECO:0000313" key="2">
    <source>
        <dbReference type="EMBL" id="HGY93152.1"/>
    </source>
</evidence>
<feature type="transmembrane region" description="Helical" evidence="1">
    <location>
        <begin position="68"/>
        <end position="89"/>
    </location>
</feature>
<protein>
    <submittedName>
        <fullName evidence="2">Uncharacterized protein</fullName>
    </submittedName>
</protein>
<name>A0A7V5CS53_9BACT</name>
<keyword evidence="1" id="KW-1133">Transmembrane helix</keyword>
<gene>
    <name evidence="2" type="ORF">ENW50_00455</name>
</gene>
<organism evidence="2">
    <name type="scientific">Acidobacterium capsulatum</name>
    <dbReference type="NCBI Taxonomy" id="33075"/>
    <lineage>
        <taxon>Bacteria</taxon>
        <taxon>Pseudomonadati</taxon>
        <taxon>Acidobacteriota</taxon>
        <taxon>Terriglobia</taxon>
        <taxon>Terriglobales</taxon>
        <taxon>Acidobacteriaceae</taxon>
        <taxon>Acidobacterium</taxon>
    </lineage>
</organism>
<sequence>MEQQILVMAALFYGILMLLAIYWIVYFNLAGVRQAFAQAAAARHGEDAYGHVLLSGQHEHARVSIAQIVVWITGVLFFLGGFGMVFMAWREFPVFVLGWVINGLGALLFDLLWACLLFYAGLGLLLRWRAGWMVAVFLQLYSLLSVFLLLLPGYPAHMIHAMQIISSRYSSMPGGATAFSPETNARFLMAGSALSGAIALLILIALVYCRRHYLRAA</sequence>
<evidence type="ECO:0000256" key="1">
    <source>
        <dbReference type="SAM" id="Phobius"/>
    </source>
</evidence>
<keyword evidence="1" id="KW-0812">Transmembrane</keyword>
<reference evidence="2" key="1">
    <citation type="journal article" date="2020" name="mSystems">
        <title>Genome- and Community-Level Interaction Insights into Carbon Utilization and Element Cycling Functions of Hydrothermarchaeota in Hydrothermal Sediment.</title>
        <authorList>
            <person name="Zhou Z."/>
            <person name="Liu Y."/>
            <person name="Xu W."/>
            <person name="Pan J."/>
            <person name="Luo Z.H."/>
            <person name="Li M."/>
        </authorList>
    </citation>
    <scope>NUCLEOTIDE SEQUENCE [LARGE SCALE GENOMIC DNA]</scope>
    <source>
        <strain evidence="2">SpSt-855</strain>
    </source>
</reference>
<feature type="transmembrane region" description="Helical" evidence="1">
    <location>
        <begin position="6"/>
        <end position="29"/>
    </location>
</feature>
<dbReference type="EMBL" id="DTKL01000006">
    <property type="protein sequence ID" value="HGY93152.1"/>
    <property type="molecule type" value="Genomic_DNA"/>
</dbReference>
<feature type="transmembrane region" description="Helical" evidence="1">
    <location>
        <begin position="132"/>
        <end position="154"/>
    </location>
</feature>
<dbReference type="AlphaFoldDB" id="A0A7V5CS53"/>